<organism evidence="1 2">
    <name type="scientific">Dreissena polymorpha</name>
    <name type="common">Zebra mussel</name>
    <name type="synonym">Mytilus polymorpha</name>
    <dbReference type="NCBI Taxonomy" id="45954"/>
    <lineage>
        <taxon>Eukaryota</taxon>
        <taxon>Metazoa</taxon>
        <taxon>Spiralia</taxon>
        <taxon>Lophotrochozoa</taxon>
        <taxon>Mollusca</taxon>
        <taxon>Bivalvia</taxon>
        <taxon>Autobranchia</taxon>
        <taxon>Heteroconchia</taxon>
        <taxon>Euheterodonta</taxon>
        <taxon>Imparidentia</taxon>
        <taxon>Neoheterodontei</taxon>
        <taxon>Myida</taxon>
        <taxon>Dreissenoidea</taxon>
        <taxon>Dreissenidae</taxon>
        <taxon>Dreissena</taxon>
    </lineage>
</organism>
<keyword evidence="2" id="KW-1185">Reference proteome</keyword>
<dbReference type="AlphaFoldDB" id="A0A9D4KKX3"/>
<gene>
    <name evidence="1" type="ORF">DPMN_115287</name>
</gene>
<proteinExistence type="predicted"/>
<accession>A0A9D4KKX3</accession>
<evidence type="ECO:0000313" key="2">
    <source>
        <dbReference type="Proteomes" id="UP000828390"/>
    </source>
</evidence>
<protein>
    <submittedName>
        <fullName evidence="1">Uncharacterized protein</fullName>
    </submittedName>
</protein>
<name>A0A9D4KKX3_DREPO</name>
<reference evidence="1" key="1">
    <citation type="journal article" date="2019" name="bioRxiv">
        <title>The Genome of the Zebra Mussel, Dreissena polymorpha: A Resource for Invasive Species Research.</title>
        <authorList>
            <person name="McCartney M.A."/>
            <person name="Auch B."/>
            <person name="Kono T."/>
            <person name="Mallez S."/>
            <person name="Zhang Y."/>
            <person name="Obille A."/>
            <person name="Becker A."/>
            <person name="Abrahante J.E."/>
            <person name="Garbe J."/>
            <person name="Badalamenti J.P."/>
            <person name="Herman A."/>
            <person name="Mangelson H."/>
            <person name="Liachko I."/>
            <person name="Sullivan S."/>
            <person name="Sone E.D."/>
            <person name="Koren S."/>
            <person name="Silverstein K.A.T."/>
            <person name="Beckman K.B."/>
            <person name="Gohl D.M."/>
        </authorList>
    </citation>
    <scope>NUCLEOTIDE SEQUENCE</scope>
    <source>
        <strain evidence="1">Duluth1</strain>
        <tissue evidence="1">Whole animal</tissue>
    </source>
</reference>
<comment type="caution">
    <text evidence="1">The sequence shown here is derived from an EMBL/GenBank/DDBJ whole genome shotgun (WGS) entry which is preliminary data.</text>
</comment>
<evidence type="ECO:0000313" key="1">
    <source>
        <dbReference type="EMBL" id="KAH3841807.1"/>
    </source>
</evidence>
<sequence length="81" mass="8959">MIKGPGIPEVNREHLPLEKSMRSLTYSSFYSSSQTTAAYPKIDHCCLGAQVYPISHTRGTVNNPDPLMVPIRFPTGPLKNT</sequence>
<reference evidence="1" key="2">
    <citation type="submission" date="2020-11" db="EMBL/GenBank/DDBJ databases">
        <authorList>
            <person name="McCartney M.A."/>
            <person name="Auch B."/>
            <person name="Kono T."/>
            <person name="Mallez S."/>
            <person name="Becker A."/>
            <person name="Gohl D.M."/>
            <person name="Silverstein K.A.T."/>
            <person name="Koren S."/>
            <person name="Bechman K.B."/>
            <person name="Herman A."/>
            <person name="Abrahante J.E."/>
            <person name="Garbe J."/>
        </authorList>
    </citation>
    <scope>NUCLEOTIDE SEQUENCE</scope>
    <source>
        <strain evidence="1">Duluth1</strain>
        <tissue evidence="1">Whole animal</tissue>
    </source>
</reference>
<dbReference type="Proteomes" id="UP000828390">
    <property type="component" value="Unassembled WGS sequence"/>
</dbReference>
<dbReference type="EMBL" id="JAIWYP010000004">
    <property type="protein sequence ID" value="KAH3841807.1"/>
    <property type="molecule type" value="Genomic_DNA"/>
</dbReference>